<evidence type="ECO:0000256" key="2">
    <source>
        <dbReference type="ARBA" id="ARBA00022472"/>
    </source>
</evidence>
<dbReference type="EMBL" id="JAWXYG010000004">
    <property type="protein sequence ID" value="KAK4275642.1"/>
    <property type="molecule type" value="Genomic_DNA"/>
</dbReference>
<comment type="similarity">
    <text evidence="1">Belongs to the mTERF family.</text>
</comment>
<keyword evidence="2" id="KW-0804">Transcription</keyword>
<proteinExistence type="inferred from homology"/>
<dbReference type="GO" id="GO:0003676">
    <property type="term" value="F:nucleic acid binding"/>
    <property type="evidence" value="ECO:0007669"/>
    <property type="project" value="InterPro"/>
</dbReference>
<organism evidence="4 5">
    <name type="scientific">Acacia crassicarpa</name>
    <name type="common">northern wattle</name>
    <dbReference type="NCBI Taxonomy" id="499986"/>
    <lineage>
        <taxon>Eukaryota</taxon>
        <taxon>Viridiplantae</taxon>
        <taxon>Streptophyta</taxon>
        <taxon>Embryophyta</taxon>
        <taxon>Tracheophyta</taxon>
        <taxon>Spermatophyta</taxon>
        <taxon>Magnoliopsida</taxon>
        <taxon>eudicotyledons</taxon>
        <taxon>Gunneridae</taxon>
        <taxon>Pentapetalae</taxon>
        <taxon>rosids</taxon>
        <taxon>fabids</taxon>
        <taxon>Fabales</taxon>
        <taxon>Fabaceae</taxon>
        <taxon>Caesalpinioideae</taxon>
        <taxon>mimosoid clade</taxon>
        <taxon>Acacieae</taxon>
        <taxon>Acacia</taxon>
    </lineage>
</organism>
<comment type="caution">
    <text evidence="4">The sequence shown here is derived from an EMBL/GenBank/DDBJ whole genome shotgun (WGS) entry which is preliminary data.</text>
</comment>
<dbReference type="Gene3D" id="1.25.70.10">
    <property type="entry name" value="Transcription termination factor 3, mitochondrial"/>
    <property type="match status" value="1"/>
</dbReference>
<accession>A0AAE1JWI0</accession>
<gene>
    <name evidence="4" type="ORF">QN277_018686</name>
</gene>
<dbReference type="InterPro" id="IPR038538">
    <property type="entry name" value="MTERF_sf"/>
</dbReference>
<dbReference type="AlphaFoldDB" id="A0AAE1JWI0"/>
<evidence type="ECO:0000256" key="3">
    <source>
        <dbReference type="ARBA" id="ARBA00022946"/>
    </source>
</evidence>
<evidence type="ECO:0000256" key="1">
    <source>
        <dbReference type="ARBA" id="ARBA00007692"/>
    </source>
</evidence>
<keyword evidence="3" id="KW-0809">Transit peptide</keyword>
<dbReference type="InterPro" id="IPR003690">
    <property type="entry name" value="MTERF"/>
</dbReference>
<evidence type="ECO:0000313" key="4">
    <source>
        <dbReference type="EMBL" id="KAK4275642.1"/>
    </source>
</evidence>
<keyword evidence="5" id="KW-1185">Reference proteome</keyword>
<reference evidence="4" key="1">
    <citation type="submission" date="2023-10" db="EMBL/GenBank/DDBJ databases">
        <title>Chromosome-level genome of the transformable northern wattle, Acacia crassicarpa.</title>
        <authorList>
            <person name="Massaro I."/>
            <person name="Sinha N.R."/>
            <person name="Poethig S."/>
            <person name="Leichty A.R."/>
        </authorList>
    </citation>
    <scope>NUCLEOTIDE SEQUENCE</scope>
    <source>
        <strain evidence="4">Acra3RX</strain>
        <tissue evidence="4">Leaf</tissue>
    </source>
</reference>
<dbReference type="PANTHER" id="PTHR13068:SF133">
    <property type="entry name" value="MITOCHONDRIAL TRANSCRIPTION TERMINATION FACTOR FAMILY PROTEIN"/>
    <property type="match status" value="1"/>
</dbReference>
<evidence type="ECO:0000313" key="5">
    <source>
        <dbReference type="Proteomes" id="UP001293593"/>
    </source>
</evidence>
<sequence length="110" mass="12414">MSSLGLCRKVATEVSKKVQLKDPNKPNSVLNLFKSYEFSDTQISTVVLSKPEKNLLPRLRFLQSIVFSSSELQDPIISNYGLLRQNWISSRSMVGPEMSLFRPSANIHNS</sequence>
<dbReference type="PANTHER" id="PTHR13068">
    <property type="entry name" value="CGI-12 PROTEIN-RELATED"/>
    <property type="match status" value="1"/>
</dbReference>
<dbReference type="GO" id="GO:0006353">
    <property type="term" value="P:DNA-templated transcription termination"/>
    <property type="evidence" value="ECO:0007669"/>
    <property type="project" value="UniProtKB-KW"/>
</dbReference>
<keyword evidence="2" id="KW-0806">Transcription termination</keyword>
<keyword evidence="2" id="KW-0805">Transcription regulation</keyword>
<dbReference type="Proteomes" id="UP001293593">
    <property type="component" value="Unassembled WGS sequence"/>
</dbReference>
<protein>
    <submittedName>
        <fullName evidence="4">Uncharacterized protein</fullName>
    </submittedName>
</protein>
<name>A0AAE1JWI0_9FABA</name>